<evidence type="ECO:0000256" key="7">
    <source>
        <dbReference type="ARBA" id="ARBA00022679"/>
    </source>
</evidence>
<dbReference type="GO" id="GO:0097367">
    <property type="term" value="F:carbohydrate derivative binding"/>
    <property type="evidence" value="ECO:0007669"/>
    <property type="project" value="InterPro"/>
</dbReference>
<dbReference type="CDD" id="cd00714">
    <property type="entry name" value="GFAT"/>
    <property type="match status" value="1"/>
</dbReference>
<dbReference type="InterPro" id="IPR001347">
    <property type="entry name" value="SIS_dom"/>
</dbReference>
<dbReference type="CDD" id="cd05008">
    <property type="entry name" value="SIS_GlmS_GlmD_1"/>
    <property type="match status" value="1"/>
</dbReference>
<dbReference type="InterPro" id="IPR047084">
    <property type="entry name" value="GFAT_N"/>
</dbReference>
<comment type="caution">
    <text evidence="14">The sequence shown here is derived from an EMBL/GenBank/DDBJ whole genome shotgun (WGS) entry which is preliminary data.</text>
</comment>
<dbReference type="SUPFAM" id="SSF53697">
    <property type="entry name" value="SIS domain"/>
    <property type="match status" value="1"/>
</dbReference>
<comment type="subunit">
    <text evidence="11">Homodimer.</text>
</comment>
<feature type="active site" description="Nucleophile; for GATase activity" evidence="11">
    <location>
        <position position="2"/>
    </location>
</feature>
<feature type="domain" description="Glutamine amidotransferase type-2" evidence="12">
    <location>
        <begin position="2"/>
        <end position="217"/>
    </location>
</feature>
<keyword evidence="8" id="KW-0677">Repeat</keyword>
<comment type="function">
    <text evidence="10">Involved in the production of the root hair deformation (HAD) factor specifically on medicago.</text>
</comment>
<dbReference type="HAMAP" id="MF_00164">
    <property type="entry name" value="GlmS"/>
    <property type="match status" value="1"/>
</dbReference>
<dbReference type="RefSeq" id="WP_034518261.1">
    <property type="nucleotide sequence ID" value="NZ_BAYX01000014.1"/>
</dbReference>
<dbReference type="PROSITE" id="PS51464">
    <property type="entry name" value="SIS"/>
    <property type="match status" value="2"/>
</dbReference>
<evidence type="ECO:0000259" key="13">
    <source>
        <dbReference type="PROSITE" id="PS51464"/>
    </source>
</evidence>
<dbReference type="PROSITE" id="PS51278">
    <property type="entry name" value="GATASE_TYPE_2"/>
    <property type="match status" value="1"/>
</dbReference>
<dbReference type="NCBIfam" id="TIGR01135">
    <property type="entry name" value="glmS"/>
    <property type="match status" value="1"/>
</dbReference>
<dbReference type="Pfam" id="PF13522">
    <property type="entry name" value="GATase_6"/>
    <property type="match status" value="1"/>
</dbReference>
<evidence type="ECO:0000256" key="2">
    <source>
        <dbReference type="ARBA" id="ARBA00004496"/>
    </source>
</evidence>
<dbReference type="NCBIfam" id="NF001484">
    <property type="entry name" value="PRK00331.1"/>
    <property type="match status" value="1"/>
</dbReference>
<dbReference type="CDD" id="cd05009">
    <property type="entry name" value="SIS_GlmS_GlmD_2"/>
    <property type="match status" value="1"/>
</dbReference>
<dbReference type="InterPro" id="IPR029055">
    <property type="entry name" value="Ntn_hydrolases_N"/>
</dbReference>
<proteinExistence type="inferred from homology"/>
<dbReference type="FunFam" id="3.60.20.10:FF:000006">
    <property type="entry name" value="Glutamine--fructose-6-phosphate aminotransferase [isomerizing]"/>
    <property type="match status" value="1"/>
</dbReference>
<dbReference type="Gene3D" id="3.40.50.10490">
    <property type="entry name" value="Glucose-6-phosphate isomerase like protein, domain 1"/>
    <property type="match status" value="2"/>
</dbReference>
<organism evidence="14 15">
    <name type="scientific">Rhizobium rhizogenes NBRC 13257</name>
    <dbReference type="NCBI Taxonomy" id="1220581"/>
    <lineage>
        <taxon>Bacteria</taxon>
        <taxon>Pseudomonadati</taxon>
        <taxon>Pseudomonadota</taxon>
        <taxon>Alphaproteobacteria</taxon>
        <taxon>Hyphomicrobiales</taxon>
        <taxon>Rhizobiaceae</taxon>
        <taxon>Rhizobium/Agrobacterium group</taxon>
        <taxon>Rhizobium</taxon>
    </lineage>
</organism>
<feature type="active site" description="For Fru-6P isomerization activity" evidence="11">
    <location>
        <position position="603"/>
    </location>
</feature>
<dbReference type="GO" id="GO:0006002">
    <property type="term" value="P:fructose 6-phosphate metabolic process"/>
    <property type="evidence" value="ECO:0007669"/>
    <property type="project" value="TreeGrafter"/>
</dbReference>
<protein>
    <recommendedName>
        <fullName evidence="4 11">Glutamine--fructose-6-phosphate aminotransferase [isomerizing]</fullName>
        <ecNumber evidence="3 11">2.6.1.16</ecNumber>
    </recommendedName>
    <alternativeName>
        <fullName evidence="11">D-fructose-6-phosphate amidotransferase</fullName>
    </alternativeName>
    <alternativeName>
        <fullName evidence="11">GFAT</fullName>
    </alternativeName>
    <alternativeName>
        <fullName evidence="11">Glucosamine-6-phosphate synthase</fullName>
    </alternativeName>
    <alternativeName>
        <fullName evidence="11">Hexosephosphate aminotransferase</fullName>
    </alternativeName>
    <alternativeName>
        <fullName evidence="11">L-glutamine--D-fructose-6-phosphate amidotransferase</fullName>
    </alternativeName>
</protein>
<evidence type="ECO:0000256" key="5">
    <source>
        <dbReference type="ARBA" id="ARBA00022490"/>
    </source>
</evidence>
<dbReference type="GeneID" id="86848423"/>
<sequence>MCGIVGIVGTKPVAGRLVDALRRLEYRGYDSAGVATIHDGVMDRRRAEGKLFNLEKRLDAEPLPGVTGIAHTRWATHGVPNETNAHPHFVEGVAVVHNGIIENFSELREELKAEGKVFTTQTDTEVVAHLLAKYVGEGLDPRAAMLKMLNRVTGAYALAIMFQSDPDTLMAARSGPPLAVGFGNGEMFLGSDAIALSPFTNEITYLVDGDCAIITRNSATILDFNGQEVSRPRQISQATAYVVDKGNHRHFMEKEIYEQPEVISHALSQYVDFVGHRLRPNASAIDFKGVSGLAISACGTAYLAGLIGKYWFERYARLPVEIDVASEFRYREMPLSPSQAALFISQSGETADTLASLRYCKDNGLKIGAIVNVKESTIARESDAVFPIMAGPEIGVASTKAFTCQLAVLASLAIGAGVARGTVSAEDENAMVRHLVEMPRIMARVLNIIQPQMESLAREISKFKDVLYLGRGTSFPLAMEGALKLKEISYIHAEGYAAGELKHGPIALIDENMPVIVIAPYDRFFDKTVSNMQEVAARGGRIIFITDEAGAAASTLPTMATIVLPVVDEIIAPMIFSLPIQLLAYHTAVFMGTDVDQPRNLAKSVTVE</sequence>
<feature type="initiator methionine" description="Removed" evidence="11">
    <location>
        <position position="1"/>
    </location>
</feature>
<dbReference type="InterPro" id="IPR005855">
    <property type="entry name" value="GFAT"/>
</dbReference>
<dbReference type="GO" id="GO:0006487">
    <property type="term" value="P:protein N-linked glycosylation"/>
    <property type="evidence" value="ECO:0007669"/>
    <property type="project" value="TreeGrafter"/>
</dbReference>
<dbReference type="FunFam" id="3.40.50.10490:FF:000001">
    <property type="entry name" value="Glutamine--fructose-6-phosphate aminotransferase [isomerizing]"/>
    <property type="match status" value="1"/>
</dbReference>
<evidence type="ECO:0000256" key="11">
    <source>
        <dbReference type="HAMAP-Rule" id="MF_00164"/>
    </source>
</evidence>
<feature type="domain" description="SIS" evidence="13">
    <location>
        <begin position="456"/>
        <end position="598"/>
    </location>
</feature>
<keyword evidence="6 11" id="KW-0032">Aminotransferase</keyword>
<comment type="catalytic activity">
    <reaction evidence="1 11">
        <text>D-fructose 6-phosphate + L-glutamine = D-glucosamine 6-phosphate + L-glutamate</text>
        <dbReference type="Rhea" id="RHEA:13237"/>
        <dbReference type="ChEBI" id="CHEBI:29985"/>
        <dbReference type="ChEBI" id="CHEBI:58359"/>
        <dbReference type="ChEBI" id="CHEBI:58725"/>
        <dbReference type="ChEBI" id="CHEBI:61527"/>
        <dbReference type="EC" id="2.6.1.16"/>
    </reaction>
</comment>
<keyword evidence="9" id="KW-0315">Glutamine amidotransferase</keyword>
<dbReference type="EMBL" id="BAYX01000014">
    <property type="protein sequence ID" value="GAJ95920.1"/>
    <property type="molecule type" value="Genomic_DNA"/>
</dbReference>
<keyword evidence="7 11" id="KW-0808">Transferase</keyword>
<evidence type="ECO:0000256" key="6">
    <source>
        <dbReference type="ARBA" id="ARBA00022576"/>
    </source>
</evidence>
<evidence type="ECO:0000256" key="3">
    <source>
        <dbReference type="ARBA" id="ARBA00012916"/>
    </source>
</evidence>
<dbReference type="FunFam" id="3.40.50.10490:FF:000002">
    <property type="entry name" value="Glutamine--fructose-6-phosphate aminotransferase [isomerizing]"/>
    <property type="match status" value="1"/>
</dbReference>
<dbReference type="PANTHER" id="PTHR10937:SF0">
    <property type="entry name" value="GLUTAMINE--FRUCTOSE-6-PHOSPHATE TRANSAMINASE (ISOMERIZING)"/>
    <property type="match status" value="1"/>
</dbReference>
<evidence type="ECO:0000256" key="9">
    <source>
        <dbReference type="ARBA" id="ARBA00022962"/>
    </source>
</evidence>
<dbReference type="AlphaFoldDB" id="A0AA87U7C3"/>
<dbReference type="GO" id="GO:0005829">
    <property type="term" value="C:cytosol"/>
    <property type="evidence" value="ECO:0007669"/>
    <property type="project" value="TreeGrafter"/>
</dbReference>
<evidence type="ECO:0000259" key="12">
    <source>
        <dbReference type="PROSITE" id="PS51278"/>
    </source>
</evidence>
<dbReference type="Proteomes" id="UP000026941">
    <property type="component" value="Unassembled WGS sequence"/>
</dbReference>
<evidence type="ECO:0000313" key="14">
    <source>
        <dbReference type="EMBL" id="GAJ95920.1"/>
    </source>
</evidence>
<gene>
    <name evidence="11 14" type="primary">glmS</name>
    <name evidence="14" type="ORF">RRH01S_14_00730</name>
</gene>
<name>A0AA87U7C3_RHIRH</name>
<evidence type="ECO:0000313" key="15">
    <source>
        <dbReference type="Proteomes" id="UP000026941"/>
    </source>
</evidence>
<dbReference type="GO" id="GO:0006047">
    <property type="term" value="P:UDP-N-acetylglucosamine metabolic process"/>
    <property type="evidence" value="ECO:0007669"/>
    <property type="project" value="TreeGrafter"/>
</dbReference>
<evidence type="ECO:0000256" key="10">
    <source>
        <dbReference type="ARBA" id="ARBA00054671"/>
    </source>
</evidence>
<feature type="domain" description="SIS" evidence="13">
    <location>
        <begin position="283"/>
        <end position="422"/>
    </location>
</feature>
<dbReference type="Pfam" id="PF01380">
    <property type="entry name" value="SIS"/>
    <property type="match status" value="2"/>
</dbReference>
<dbReference type="GO" id="GO:0046349">
    <property type="term" value="P:amino sugar biosynthetic process"/>
    <property type="evidence" value="ECO:0007669"/>
    <property type="project" value="UniProtKB-ARBA"/>
</dbReference>
<keyword evidence="5 11" id="KW-0963">Cytoplasm</keyword>
<reference evidence="14 15" key="1">
    <citation type="submission" date="2014-05" db="EMBL/GenBank/DDBJ databases">
        <title>Whole genome shotgun sequence of Rhizobium rhizogenes NBRC 13257.</title>
        <authorList>
            <person name="Katano-Makiyama Y."/>
            <person name="Hosoyama A."/>
            <person name="Hashimoto M."/>
            <person name="Hosoyama Y."/>
            <person name="Noguchi M."/>
            <person name="Tsuchikane K."/>
            <person name="Kimura A."/>
            <person name="Ohji S."/>
            <person name="Ichikawa N."/>
            <person name="Yamazoe A."/>
            <person name="Fujita N."/>
        </authorList>
    </citation>
    <scope>NUCLEOTIDE SEQUENCE [LARGE SCALE GENOMIC DNA]</scope>
    <source>
        <strain evidence="14 15">NBRC 13257</strain>
    </source>
</reference>
<evidence type="ECO:0000256" key="4">
    <source>
        <dbReference type="ARBA" id="ARBA00016090"/>
    </source>
</evidence>
<dbReference type="GO" id="GO:0004360">
    <property type="term" value="F:glutamine-fructose-6-phosphate transaminase (isomerizing) activity"/>
    <property type="evidence" value="ECO:0007669"/>
    <property type="project" value="UniProtKB-UniRule"/>
</dbReference>
<dbReference type="GO" id="GO:0005975">
    <property type="term" value="P:carbohydrate metabolic process"/>
    <property type="evidence" value="ECO:0007669"/>
    <property type="project" value="UniProtKB-UniRule"/>
</dbReference>
<evidence type="ECO:0000256" key="1">
    <source>
        <dbReference type="ARBA" id="ARBA00001031"/>
    </source>
</evidence>
<comment type="function">
    <text evidence="11">Catalyzes the first step in hexosamine metabolism, converting fructose-6P into glucosamine-6P using glutamine as a nitrogen source.</text>
</comment>
<comment type="subcellular location">
    <subcellularLocation>
        <location evidence="2 11">Cytoplasm</location>
    </subcellularLocation>
</comment>
<dbReference type="Gene3D" id="3.60.20.10">
    <property type="entry name" value="Glutamine Phosphoribosylpyrophosphate, subunit 1, domain 1"/>
    <property type="match status" value="1"/>
</dbReference>
<dbReference type="InterPro" id="IPR046348">
    <property type="entry name" value="SIS_dom_sf"/>
</dbReference>
<dbReference type="InterPro" id="IPR035466">
    <property type="entry name" value="GlmS/AgaS_SIS"/>
</dbReference>
<dbReference type="InterPro" id="IPR035490">
    <property type="entry name" value="GlmS/FrlB_SIS"/>
</dbReference>
<dbReference type="EC" id="2.6.1.16" evidence="3 11"/>
<dbReference type="SUPFAM" id="SSF56235">
    <property type="entry name" value="N-terminal nucleophile aminohydrolases (Ntn hydrolases)"/>
    <property type="match status" value="1"/>
</dbReference>
<dbReference type="PANTHER" id="PTHR10937">
    <property type="entry name" value="GLUCOSAMINE--FRUCTOSE-6-PHOSPHATE AMINOTRANSFERASE, ISOMERIZING"/>
    <property type="match status" value="1"/>
</dbReference>
<dbReference type="InterPro" id="IPR017932">
    <property type="entry name" value="GATase_2_dom"/>
</dbReference>
<accession>A0AA87U7C3</accession>
<evidence type="ECO:0000256" key="8">
    <source>
        <dbReference type="ARBA" id="ARBA00022737"/>
    </source>
</evidence>